<dbReference type="FunFam" id="2.30.38.10:FF:000001">
    <property type="entry name" value="Non-ribosomal peptide synthetase PvdI"/>
    <property type="match status" value="2"/>
</dbReference>
<comment type="similarity">
    <text evidence="2">Belongs to the ATP-dependent AMP-binding enzyme family.</text>
</comment>
<dbReference type="InterPro" id="IPR009081">
    <property type="entry name" value="PP-bd_ACP"/>
</dbReference>
<dbReference type="NCBIfam" id="TIGR01733">
    <property type="entry name" value="AA-adenyl-dom"/>
    <property type="match status" value="2"/>
</dbReference>
<name>Q1I8P0_PSEE4</name>
<dbReference type="SMART" id="SM00823">
    <property type="entry name" value="PKS_PP"/>
    <property type="match status" value="2"/>
</dbReference>
<feature type="domain" description="Carrier" evidence="6">
    <location>
        <begin position="1017"/>
        <end position="1092"/>
    </location>
</feature>
<dbReference type="InterPro" id="IPR020845">
    <property type="entry name" value="AMP-binding_CS"/>
</dbReference>
<accession>Q1I8P0</accession>
<dbReference type="GO" id="GO:0009239">
    <property type="term" value="P:enterobactin biosynthetic process"/>
    <property type="evidence" value="ECO:0007669"/>
    <property type="project" value="TreeGrafter"/>
</dbReference>
<dbReference type="Gene3D" id="2.30.38.10">
    <property type="entry name" value="Luciferase, Domain 3"/>
    <property type="match status" value="2"/>
</dbReference>
<feature type="domain" description="Carrier" evidence="6">
    <location>
        <begin position="2076"/>
        <end position="2151"/>
    </location>
</feature>
<dbReference type="GO" id="GO:0031177">
    <property type="term" value="F:phosphopantetheine binding"/>
    <property type="evidence" value="ECO:0007669"/>
    <property type="project" value="InterPro"/>
</dbReference>
<dbReference type="NCBIfam" id="NF003417">
    <property type="entry name" value="PRK04813.1"/>
    <property type="match status" value="2"/>
</dbReference>
<dbReference type="FunFam" id="1.10.1200.10:FF:000005">
    <property type="entry name" value="Nonribosomal peptide synthetase 1"/>
    <property type="match status" value="1"/>
</dbReference>
<dbReference type="InterPro" id="IPR045851">
    <property type="entry name" value="AMP-bd_C_sf"/>
</dbReference>
<dbReference type="Pfam" id="PF00550">
    <property type="entry name" value="PP-binding"/>
    <property type="match status" value="2"/>
</dbReference>
<dbReference type="FunFam" id="3.40.50.980:FF:000002">
    <property type="entry name" value="Enterobactin synthetase component F"/>
    <property type="match status" value="1"/>
</dbReference>
<dbReference type="Pfam" id="PF13193">
    <property type="entry name" value="AMP-binding_C"/>
    <property type="match status" value="2"/>
</dbReference>
<dbReference type="CDD" id="cd17646">
    <property type="entry name" value="A_NRPS_AB3403-like"/>
    <property type="match status" value="1"/>
</dbReference>
<dbReference type="STRING" id="384676.PSEEN3230"/>
<keyword evidence="5" id="KW-0436">Ligase</keyword>
<dbReference type="InterPro" id="IPR020806">
    <property type="entry name" value="PKS_PP-bd"/>
</dbReference>
<dbReference type="Gene3D" id="1.10.1200.10">
    <property type="entry name" value="ACP-like"/>
    <property type="match status" value="2"/>
</dbReference>
<dbReference type="InterPro" id="IPR036736">
    <property type="entry name" value="ACP-like_sf"/>
</dbReference>
<evidence type="ECO:0000256" key="1">
    <source>
        <dbReference type="ARBA" id="ARBA00001957"/>
    </source>
</evidence>
<evidence type="ECO:0000259" key="6">
    <source>
        <dbReference type="PROSITE" id="PS50075"/>
    </source>
</evidence>
<dbReference type="GO" id="GO:0009366">
    <property type="term" value="C:enterobactin synthetase complex"/>
    <property type="evidence" value="ECO:0007669"/>
    <property type="project" value="TreeGrafter"/>
</dbReference>
<dbReference type="KEGG" id="pen:PSEEN3230"/>
<dbReference type="GO" id="GO:0043041">
    <property type="term" value="P:amino acid activation for nonribosomal peptide biosynthetic process"/>
    <property type="evidence" value="ECO:0007669"/>
    <property type="project" value="TreeGrafter"/>
</dbReference>
<dbReference type="InterPro" id="IPR001242">
    <property type="entry name" value="Condensation_dom"/>
</dbReference>
<dbReference type="InterPro" id="IPR000873">
    <property type="entry name" value="AMP-dep_synth/lig_dom"/>
</dbReference>
<dbReference type="EMBL" id="CT573326">
    <property type="protein sequence ID" value="CAK15988.1"/>
    <property type="molecule type" value="Genomic_DNA"/>
</dbReference>
<evidence type="ECO:0000313" key="8">
    <source>
        <dbReference type="Proteomes" id="UP000000658"/>
    </source>
</evidence>
<evidence type="ECO:0000313" key="7">
    <source>
        <dbReference type="EMBL" id="CAK15988.1"/>
    </source>
</evidence>
<evidence type="ECO:0000256" key="5">
    <source>
        <dbReference type="ARBA" id="ARBA00022598"/>
    </source>
</evidence>
<dbReference type="InterPro" id="IPR025110">
    <property type="entry name" value="AMP-bd_C"/>
</dbReference>
<dbReference type="GO" id="GO:0005829">
    <property type="term" value="C:cytosol"/>
    <property type="evidence" value="ECO:0007669"/>
    <property type="project" value="TreeGrafter"/>
</dbReference>
<dbReference type="CDD" id="cd12116">
    <property type="entry name" value="A_NRPS_Ta1_like"/>
    <property type="match status" value="1"/>
</dbReference>
<protein>
    <submittedName>
        <fullName evidence="7">Putative pyoverdine sidechain peptide synthetase</fullName>
    </submittedName>
</protein>
<dbReference type="FunFam" id="3.30.559.30:FF:000001">
    <property type="entry name" value="Non-ribosomal peptide synthetase"/>
    <property type="match status" value="2"/>
</dbReference>
<dbReference type="GO" id="GO:0047527">
    <property type="term" value="F:2,3-dihydroxybenzoate-serine ligase activity"/>
    <property type="evidence" value="ECO:0007669"/>
    <property type="project" value="TreeGrafter"/>
</dbReference>
<evidence type="ECO:0000256" key="3">
    <source>
        <dbReference type="ARBA" id="ARBA00022450"/>
    </source>
</evidence>
<dbReference type="SUPFAM" id="SSF47336">
    <property type="entry name" value="ACP-like"/>
    <property type="match status" value="2"/>
</dbReference>
<gene>
    <name evidence="7" type="ordered locus">PSEEN3230</name>
</gene>
<dbReference type="Gene3D" id="3.30.559.30">
    <property type="entry name" value="Nonribosomal peptide synthetase, condensation domain"/>
    <property type="match status" value="2"/>
</dbReference>
<dbReference type="Pfam" id="PF00501">
    <property type="entry name" value="AMP-binding"/>
    <property type="match status" value="2"/>
</dbReference>
<dbReference type="PROSITE" id="PS00455">
    <property type="entry name" value="AMP_BINDING"/>
    <property type="match status" value="2"/>
</dbReference>
<dbReference type="Gene3D" id="3.40.50.980">
    <property type="match status" value="4"/>
</dbReference>
<dbReference type="PANTHER" id="PTHR45527:SF1">
    <property type="entry name" value="FATTY ACID SYNTHASE"/>
    <property type="match status" value="1"/>
</dbReference>
<evidence type="ECO:0000256" key="4">
    <source>
        <dbReference type="ARBA" id="ARBA00022553"/>
    </source>
</evidence>
<dbReference type="InterPro" id="IPR023213">
    <property type="entry name" value="CAT-like_dom_sf"/>
</dbReference>
<comment type="cofactor">
    <cofactor evidence="1">
        <name>pantetheine 4'-phosphate</name>
        <dbReference type="ChEBI" id="CHEBI:47942"/>
    </cofactor>
</comment>
<dbReference type="Pfam" id="PF00668">
    <property type="entry name" value="Condensation"/>
    <property type="match status" value="2"/>
</dbReference>
<organism evidence="7 8">
    <name type="scientific">Pseudomonas entomophila (strain L48)</name>
    <dbReference type="NCBI Taxonomy" id="384676"/>
    <lineage>
        <taxon>Bacteria</taxon>
        <taxon>Pseudomonadati</taxon>
        <taxon>Pseudomonadota</taxon>
        <taxon>Gammaproteobacteria</taxon>
        <taxon>Pseudomonadales</taxon>
        <taxon>Pseudomonadaceae</taxon>
        <taxon>Pseudomonas</taxon>
    </lineage>
</organism>
<dbReference type="Gene3D" id="3.30.300.30">
    <property type="match status" value="2"/>
</dbReference>
<dbReference type="PROSITE" id="PS50075">
    <property type="entry name" value="CARRIER"/>
    <property type="match status" value="2"/>
</dbReference>
<dbReference type="SUPFAM" id="SSF52777">
    <property type="entry name" value="CoA-dependent acyltransferases"/>
    <property type="match status" value="4"/>
</dbReference>
<dbReference type="eggNOG" id="COG1020">
    <property type="taxonomic scope" value="Bacteria"/>
</dbReference>
<dbReference type="SUPFAM" id="SSF56801">
    <property type="entry name" value="Acetyl-CoA synthetase-like"/>
    <property type="match status" value="2"/>
</dbReference>
<sequence>MTMAAHDSAALVQRFIRLPLAQRQAFLEKLASKGMSLAQLPIPGGCVEGETAPMSYAQERQWFLWQFDPAGAAYNIPLVLRLRGELQLEALRRSLAALVERQASLRTVFAEPAEGERLQRVCPPFAPELMERTVEPGQLAAMIESETQQPFDLRQGPLLRCALFKVDAQERVLVLTLHHAIADGWSLQVLLKELLAGYAAFSQGHEPALAPLPIQYRDYALWQRCWMEAGEQARQLGYWTRQLGGEQPLLELPLDRPRPMVQSLRGARLQVALPTTLADGLRQLAQREQATLFMVLLASFQVLLHRYSNQSDIRVGVPVANRNRVETEGLVGFFVNTQVLKAQIDPQASFQALLQQVRSAALEAQAHQELPFEQLVQALQPSRSLSHSPLFQVMFNHQGGAAQGGDALALPGLSIEGLEAQGQAAKFDLTLDTHEAGQALSATLTYATDLFDAATIETMAGHWLNLLHGIVEAPAQRVGQLPLLAAHEQQLMVEAWNATAVPFADDQCLHQLIEASAARTPTASALSVAGETLDYATLNRRANRLARRLRAAGVGPDVLVGIAVERGVELVVGLLAILKAGGAYVPMDPEYPAERLAHMVEDSGAQLVLTQAHLRGALALPAGVEALELQAGEDWLAEFDGDNLANLAAPSNLAYVIYTSGSTGKPKGVGVRHDGVLNFLASMLKQPGIDASDRVLSLTSLSFDIAGLELYGSLLAGACIVLVERATARDPQALLAAIDTERVSVVQATPSTWRMLLDSPQAASLAGCKALCGGEALAPDLAARLIERCGHVWNLYGPTETTIWSALHYLDAGHPQVLLGRPLDNTALLVLDADLQPVPVGVAGELYIGGAGLARGYHQRPGLTAERFLASPFADGERIYRTGDLARFDGQGRLEYIGRADHQVKIRGFRIELGEIEAQLLARAEVREAAVVARDTGLGTQLVGYLVPADAALVEAGEAQQALRETLRAALGEALPEFMVPAQLMLLARMPLTPNGKLDRKALPAPDASLALARYQAPRSELECQLAQIWAEVLKLEKVGLADNFFELGGHSLLATQVISRVIQGLAIEVPLRTLFEHATLGAFAQAVGRVASKPVAAITRIARDQDLPLSFAQQRQWLLWQFAPDSTAYTIPAVLRLRGALDVAALERSFAALVERHESLRTTFRQTAEGPLQVIQDAVSVAMPVLALQGATETQVEAQIKQLLQRPFDLATGPLLRVELLRLSEEEHVLVMTQHHIVSDAWSMQRLVEELVALYDAFSQGQAAQLPALPIQYLDYAVWQRQWLAEGEQARQLAYWTAQLGGEQPVLELPTDRPRPPAQSYRGARHALHLAPALADGLRQLAQREQVTLFMLLLASFQALLHRYSGQADIRVGVPIANRTRLETEGVVGFFVNTQVLKAEVDGQASFQALLAQVRNAALEAQAHQDLPFEQLVEALQPERSLSHSPLFQVMFNHQRVAAAMAAPHGLQVEALGWDSHSTQFDLSLNTFEGEQGLSASLVYATDLFDAASIERLGAHWQQLLQGLVADVQAPLGQLTLLAPAEREQALHGWNATGRDYDLALSVPQRFEAQVAATPQAPALMFAGQQLSYAELNARANRLARELVAQGATADALVGIAVERSVEMVVGLLAILKAGAAYVPLDPEYPRERLAYMIEDSGIELLLTQAHLLAELPLGEGVRSLVLDQPDAWLAGHGDSNLGLVPAPQQLAYVIYTSGSTGTPKGAGNRHDALVNRLCWMQEAYGLTAADNVLQKTPFSFDVSVWEFFWPLITGARLVVAAPGAHRDPGQLIALIETEQVSTLHFVPSMLQAFLQDPQVTRCTSLRRIVCSGEALPVDAQQQVLARLPWNGLYNLYGPTEAAIDVTHWTCREEGRDSVPIGVPIANLATYILDAELAPVPVGVAGELYLGGVGLARGYHRRPALTAERFVASPFGGERLYRTGDLARYRADGVIEYAGRIDHQVKIRGLRIELGEIEARLLEQPGIREAVVLAIDTPAGKQLAGYLVPEDAAVLQAPAQDQAQLAEQVRGQLRQALPEYMVPGPLMLLAQLPLSPNGKLDRKALPAIEASSARPPFTPPVTELQCQVATIWQAVLGCARVGLADSFFELGGHSLAVVNVVSRIQLELGLAPGPQALFQHPTLEAFAAHLEQSGKQVDTVKLNKLEALLDEMEEV</sequence>
<dbReference type="InterPro" id="IPR006162">
    <property type="entry name" value="Ppantetheine_attach_site"/>
</dbReference>
<keyword evidence="3" id="KW-0596">Phosphopantetheine</keyword>
<dbReference type="Gene3D" id="3.30.559.10">
    <property type="entry name" value="Chloramphenicol acetyltransferase-like domain"/>
    <property type="match status" value="2"/>
</dbReference>
<dbReference type="PANTHER" id="PTHR45527">
    <property type="entry name" value="NONRIBOSOMAL PEPTIDE SYNTHETASE"/>
    <property type="match status" value="1"/>
</dbReference>
<proteinExistence type="inferred from homology"/>
<dbReference type="CDD" id="cd19531">
    <property type="entry name" value="LCL_NRPS-like"/>
    <property type="match status" value="2"/>
</dbReference>
<dbReference type="FunFam" id="3.40.50.980:FF:000001">
    <property type="entry name" value="Non-ribosomal peptide synthetase"/>
    <property type="match status" value="2"/>
</dbReference>
<reference evidence="7 8" key="1">
    <citation type="journal article" date="2006" name="Nat. Biotechnol.">
        <title>Complete genome sequence of the entomopathogenic and metabolically versatile soil bacterium Pseudomonas entomophila.</title>
        <authorList>
            <person name="Vodovar N."/>
            <person name="Vallenet D."/>
            <person name="Cruveiller S."/>
            <person name="Rouy Z."/>
            <person name="Barbe V."/>
            <person name="Acosta C."/>
            <person name="Cattolico L."/>
            <person name="Jubin C."/>
            <person name="Lajus A."/>
            <person name="Segurens B."/>
            <person name="Vacherie B."/>
            <person name="Wincker P."/>
            <person name="Weissenbach J."/>
            <person name="Lemaitre B."/>
            <person name="Medigue C."/>
            <person name="Boccard F."/>
        </authorList>
    </citation>
    <scope>NUCLEOTIDE SEQUENCE [LARGE SCALE GENOMIC DNA]</scope>
    <source>
        <strain evidence="7 8">L48</strain>
    </source>
</reference>
<dbReference type="FunFam" id="3.30.559.10:FF:000012">
    <property type="entry name" value="Non-ribosomal peptide synthetase"/>
    <property type="match status" value="2"/>
</dbReference>
<evidence type="ECO:0000256" key="2">
    <source>
        <dbReference type="ARBA" id="ARBA00006432"/>
    </source>
</evidence>
<dbReference type="Proteomes" id="UP000000658">
    <property type="component" value="Chromosome"/>
</dbReference>
<dbReference type="FunFam" id="3.40.50.12780:FF:000012">
    <property type="entry name" value="Non-ribosomal peptide synthetase"/>
    <property type="match status" value="2"/>
</dbReference>
<dbReference type="HOGENOM" id="CLU_000022_0_5_6"/>
<dbReference type="InterPro" id="IPR010071">
    <property type="entry name" value="AA_adenyl_dom"/>
</dbReference>
<dbReference type="FunFam" id="3.30.300.30:FF:000010">
    <property type="entry name" value="Enterobactin synthetase component F"/>
    <property type="match status" value="2"/>
</dbReference>
<keyword evidence="4" id="KW-0597">Phosphoprotein</keyword>
<dbReference type="PROSITE" id="PS00012">
    <property type="entry name" value="PHOSPHOPANTETHEINE"/>
    <property type="match status" value="2"/>
</dbReference>